<dbReference type="AlphaFoldDB" id="A0A7J5YXT0"/>
<proteinExistence type="predicted"/>
<dbReference type="EMBL" id="JAAKFY010000008">
    <property type="protein sequence ID" value="KAF3854023.1"/>
    <property type="molecule type" value="Genomic_DNA"/>
</dbReference>
<accession>A0A7J5YXT0</accession>
<gene>
    <name evidence="1" type="ORF">F7725_014711</name>
</gene>
<reference evidence="1 2" key="1">
    <citation type="submission" date="2020-03" db="EMBL/GenBank/DDBJ databases">
        <title>Dissostichus mawsoni Genome sequencing and assembly.</title>
        <authorList>
            <person name="Park H."/>
        </authorList>
    </citation>
    <scope>NUCLEOTIDE SEQUENCE [LARGE SCALE GENOMIC DNA]</scope>
    <source>
        <strain evidence="1">DM0001</strain>
        <tissue evidence="1">Muscle</tissue>
    </source>
</reference>
<comment type="caution">
    <text evidence="1">The sequence shown here is derived from an EMBL/GenBank/DDBJ whole genome shotgun (WGS) entry which is preliminary data.</text>
</comment>
<dbReference type="OrthoDB" id="8961907at2759"/>
<evidence type="ECO:0000313" key="1">
    <source>
        <dbReference type="EMBL" id="KAF3854023.1"/>
    </source>
</evidence>
<dbReference type="Proteomes" id="UP000518266">
    <property type="component" value="Unassembled WGS sequence"/>
</dbReference>
<evidence type="ECO:0000313" key="2">
    <source>
        <dbReference type="Proteomes" id="UP000518266"/>
    </source>
</evidence>
<organism evidence="1 2">
    <name type="scientific">Dissostichus mawsoni</name>
    <name type="common">Antarctic cod</name>
    <dbReference type="NCBI Taxonomy" id="36200"/>
    <lineage>
        <taxon>Eukaryota</taxon>
        <taxon>Metazoa</taxon>
        <taxon>Chordata</taxon>
        <taxon>Craniata</taxon>
        <taxon>Vertebrata</taxon>
        <taxon>Euteleostomi</taxon>
        <taxon>Actinopterygii</taxon>
        <taxon>Neopterygii</taxon>
        <taxon>Teleostei</taxon>
        <taxon>Neoteleostei</taxon>
        <taxon>Acanthomorphata</taxon>
        <taxon>Eupercaria</taxon>
        <taxon>Perciformes</taxon>
        <taxon>Notothenioidei</taxon>
        <taxon>Nototheniidae</taxon>
        <taxon>Dissostichus</taxon>
    </lineage>
</organism>
<protein>
    <submittedName>
        <fullName evidence="1">Uncharacterized protein</fullName>
    </submittedName>
</protein>
<sequence>MFCVVEDNKRKDVWWKQTSELIAETLVQILKGEPKEKVPGSWRSSSPLIQGLSVFKVTRRCNIILGVKEYAELCLLVSSETSMDKKHLDDVLLALMNLCAQSMVSELVLLLPLLFRLRQPGADANKVGPSVEEENWSGLESVYYRQFRENIQSHPDKRK</sequence>
<name>A0A7J5YXT0_DISMA</name>
<keyword evidence="2" id="KW-1185">Reference proteome</keyword>